<gene>
    <name evidence="2" type="ORF">V6255_12815</name>
</gene>
<sequence length="235" mass="26207">MALTQMQIIQSLGEAMSWFERELQWDVPPTELRHLSGRIGELYAALILNGQMATEVNQQGYDVVSSNGERVSVKTTAIMGNSGHISFNPNTLDKVDRVVVLWINTEEMQIEVLLNEPINKAKEMMGNTNTSGRVSISLSRLRVSIMNQRAIPAIKTATYEEFEIEELENGTIQLKNNSILLTPAKPTLRKLASKLNIGILNSNGNPYNTRQLGSLLIKMINSLSNHSDKANRTKN</sequence>
<dbReference type="InterPro" id="IPR054267">
    <property type="entry name" value="DUF6998"/>
</dbReference>
<evidence type="ECO:0000259" key="1">
    <source>
        <dbReference type="Pfam" id="PF22522"/>
    </source>
</evidence>
<comment type="caution">
    <text evidence="2">The sequence shown here is derived from an EMBL/GenBank/DDBJ whole genome shotgun (WGS) entry which is preliminary data.</text>
</comment>
<dbReference type="Pfam" id="PF22522">
    <property type="entry name" value="DUF6998"/>
    <property type="match status" value="1"/>
</dbReference>
<protein>
    <recommendedName>
        <fullName evidence="1">DUF6998 domain-containing protein</fullName>
    </recommendedName>
</protein>
<keyword evidence="3" id="KW-1185">Reference proteome</keyword>
<dbReference type="Proteomes" id="UP001366060">
    <property type="component" value="Unassembled WGS sequence"/>
</dbReference>
<feature type="domain" description="DUF6998" evidence="1">
    <location>
        <begin position="11"/>
        <end position="143"/>
    </location>
</feature>
<dbReference type="EMBL" id="JBAKBA010000031">
    <property type="protein sequence ID" value="MEL0660017.1"/>
    <property type="molecule type" value="Genomic_DNA"/>
</dbReference>
<name>A0ABU9HDM7_9GAMM</name>
<dbReference type="RefSeq" id="WP_341628512.1">
    <property type="nucleotide sequence ID" value="NZ_JBAKBA010000031.1"/>
</dbReference>
<reference evidence="2 3" key="1">
    <citation type="submission" date="2024-02" db="EMBL/GenBank/DDBJ databases">
        <title>Bacteria isolated from the canopy kelp, Nereocystis luetkeana.</title>
        <authorList>
            <person name="Pfister C.A."/>
            <person name="Younker I.T."/>
            <person name="Light S.H."/>
        </authorList>
    </citation>
    <scope>NUCLEOTIDE SEQUENCE [LARGE SCALE GENOMIC DNA]</scope>
    <source>
        <strain evidence="2 3">TI.2.07</strain>
    </source>
</reference>
<accession>A0ABU9HDM7</accession>
<organism evidence="2 3">
    <name type="scientific">Psychromonas arctica</name>
    <dbReference type="NCBI Taxonomy" id="168275"/>
    <lineage>
        <taxon>Bacteria</taxon>
        <taxon>Pseudomonadati</taxon>
        <taxon>Pseudomonadota</taxon>
        <taxon>Gammaproteobacteria</taxon>
        <taxon>Alteromonadales</taxon>
        <taxon>Psychromonadaceae</taxon>
        <taxon>Psychromonas</taxon>
    </lineage>
</organism>
<evidence type="ECO:0000313" key="3">
    <source>
        <dbReference type="Proteomes" id="UP001366060"/>
    </source>
</evidence>
<evidence type="ECO:0000313" key="2">
    <source>
        <dbReference type="EMBL" id="MEL0660017.1"/>
    </source>
</evidence>
<proteinExistence type="predicted"/>